<reference evidence="1 2" key="1">
    <citation type="submission" date="2021-06" db="EMBL/GenBank/DDBJ databases">
        <title>Caerostris extrusa draft genome.</title>
        <authorList>
            <person name="Kono N."/>
            <person name="Arakawa K."/>
        </authorList>
    </citation>
    <scope>NUCLEOTIDE SEQUENCE [LARGE SCALE GENOMIC DNA]</scope>
</reference>
<gene>
    <name evidence="1" type="ORF">CEXT_406641</name>
</gene>
<keyword evidence="2" id="KW-1185">Reference proteome</keyword>
<accession>A0AAV4S225</accession>
<dbReference type="AlphaFoldDB" id="A0AAV4S225"/>
<organism evidence="1 2">
    <name type="scientific">Caerostris extrusa</name>
    <name type="common">Bark spider</name>
    <name type="synonym">Caerostris bankana</name>
    <dbReference type="NCBI Taxonomy" id="172846"/>
    <lineage>
        <taxon>Eukaryota</taxon>
        <taxon>Metazoa</taxon>
        <taxon>Ecdysozoa</taxon>
        <taxon>Arthropoda</taxon>
        <taxon>Chelicerata</taxon>
        <taxon>Arachnida</taxon>
        <taxon>Araneae</taxon>
        <taxon>Araneomorphae</taxon>
        <taxon>Entelegynae</taxon>
        <taxon>Araneoidea</taxon>
        <taxon>Araneidae</taxon>
        <taxon>Caerostris</taxon>
    </lineage>
</organism>
<dbReference type="Proteomes" id="UP001054945">
    <property type="component" value="Unassembled WGS sequence"/>
</dbReference>
<evidence type="ECO:0000313" key="1">
    <source>
        <dbReference type="EMBL" id="GIY27389.1"/>
    </source>
</evidence>
<protein>
    <submittedName>
        <fullName evidence="1">Uncharacterized protein</fullName>
    </submittedName>
</protein>
<evidence type="ECO:0000313" key="2">
    <source>
        <dbReference type="Proteomes" id="UP001054945"/>
    </source>
</evidence>
<sequence length="119" mass="13570">MGSSPNNRSLPLLDPLFRYMTSGHQRLLLALSSLTYPALVDFANRDFFYLELGPSFNTGLIFPGGGRNTLRTSLNRYTESWPGPLVSEWEYCRSIVHWYRKPSNQVGLNPRPSGHQRLV</sequence>
<name>A0AAV4S225_CAEEX</name>
<dbReference type="EMBL" id="BPLR01008811">
    <property type="protein sequence ID" value="GIY27389.1"/>
    <property type="molecule type" value="Genomic_DNA"/>
</dbReference>
<comment type="caution">
    <text evidence="1">The sequence shown here is derived from an EMBL/GenBank/DDBJ whole genome shotgun (WGS) entry which is preliminary data.</text>
</comment>
<proteinExistence type="predicted"/>